<evidence type="ECO:0000313" key="2">
    <source>
        <dbReference type="Proteomes" id="UP001165064"/>
    </source>
</evidence>
<reference evidence="1" key="1">
    <citation type="submission" date="2023-04" db="EMBL/GenBank/DDBJ databases">
        <title>Ambrosiozyma monospora NBRC 10751.</title>
        <authorList>
            <person name="Ichikawa N."/>
            <person name="Sato H."/>
            <person name="Tonouchi N."/>
        </authorList>
    </citation>
    <scope>NUCLEOTIDE SEQUENCE</scope>
    <source>
        <strain evidence="1">NBRC 10751</strain>
    </source>
</reference>
<comment type="caution">
    <text evidence="1">The sequence shown here is derived from an EMBL/GenBank/DDBJ whole genome shotgun (WGS) entry which is preliminary data.</text>
</comment>
<protein>
    <submittedName>
        <fullName evidence="1">Unnamed protein product</fullName>
    </submittedName>
</protein>
<accession>A0ACB5T3C6</accession>
<dbReference type="Proteomes" id="UP001165064">
    <property type="component" value="Unassembled WGS sequence"/>
</dbReference>
<name>A0ACB5T3C6_AMBMO</name>
<proteinExistence type="predicted"/>
<organism evidence="1 2">
    <name type="scientific">Ambrosiozyma monospora</name>
    <name type="common">Yeast</name>
    <name type="synonym">Endomycopsis monosporus</name>
    <dbReference type="NCBI Taxonomy" id="43982"/>
    <lineage>
        <taxon>Eukaryota</taxon>
        <taxon>Fungi</taxon>
        <taxon>Dikarya</taxon>
        <taxon>Ascomycota</taxon>
        <taxon>Saccharomycotina</taxon>
        <taxon>Pichiomycetes</taxon>
        <taxon>Pichiales</taxon>
        <taxon>Pichiaceae</taxon>
        <taxon>Ambrosiozyma</taxon>
    </lineage>
</organism>
<keyword evidence="2" id="KW-1185">Reference proteome</keyword>
<sequence length="344" mass="38471">MNIPEQSLYNLRPTIIYCLDHDLLPTAEFTAERLLAQNANNTDSIYIYALTLFKQQKYKSVYNATSPYATEHVGCSYLFAKACLELNMEADGTKALTKTSQLWTNLGGFSLAGNNNINNINANGNNNGGGSASSSSTTGELYERYQPDAIACCMLLAKLYAKTGDVQRSAVYYAEVLKMNPYMFEAFESLCKMGVKVKVNSIYKVNQMNDINNPLFKTSQDDKKSGFGFGFGELKKPSDQQQHQQQQQQQQQQQKSNVTTPARSNTLGTISGSPDPQMSSNNFLLTPRLKQASMPEAPLRRATRNSGYDGFKQPSLPTDSIIRKKNRIHHLHKAQRKNQEVSRE</sequence>
<gene>
    <name evidence="1" type="ORF">Amon02_000429700</name>
</gene>
<evidence type="ECO:0000313" key="1">
    <source>
        <dbReference type="EMBL" id="GME80118.1"/>
    </source>
</evidence>
<dbReference type="EMBL" id="BSXS01002907">
    <property type="protein sequence ID" value="GME80118.1"/>
    <property type="molecule type" value="Genomic_DNA"/>
</dbReference>